<comment type="function">
    <text evidence="2">PPIases accelerate the folding of proteins. It catalyzes the cis-trans isomerization of proline imidic peptide bonds in oligopeptides.</text>
</comment>
<proteinExistence type="inferred from homology"/>
<dbReference type="InterPro" id="IPR004327">
    <property type="entry name" value="Phstyr_phstse_ac"/>
</dbReference>
<dbReference type="Proteomes" id="UP000737018">
    <property type="component" value="Unassembled WGS sequence"/>
</dbReference>
<dbReference type="EMBL" id="JRKL02002322">
    <property type="protein sequence ID" value="KAF3959487.1"/>
    <property type="molecule type" value="Genomic_DNA"/>
</dbReference>
<gene>
    <name evidence="3" type="ORF">CMV_015708</name>
</gene>
<comment type="subcellular location">
    <subcellularLocation>
        <location evidence="2">Cytoplasm</location>
    </subcellularLocation>
</comment>
<comment type="caution">
    <text evidence="3">The sequence shown here is derived from an EMBL/GenBank/DDBJ whole genome shotgun (WGS) entry which is preliminary data.</text>
</comment>
<dbReference type="GO" id="GO:0005634">
    <property type="term" value="C:nucleus"/>
    <property type="evidence" value="ECO:0007669"/>
    <property type="project" value="TreeGrafter"/>
</dbReference>
<keyword evidence="2" id="KW-0413">Isomerase</keyword>
<protein>
    <recommendedName>
        <fullName evidence="2">Serine/threonine-protein phosphatase 2A activator</fullName>
        <ecNumber evidence="2">5.2.1.8</ecNumber>
    </recommendedName>
    <alternativeName>
        <fullName evidence="2">Phosphotyrosyl phosphatase activator</fullName>
    </alternativeName>
</protein>
<dbReference type="GO" id="GO:0000159">
    <property type="term" value="C:protein phosphatase type 2A complex"/>
    <property type="evidence" value="ECO:0007669"/>
    <property type="project" value="TreeGrafter"/>
</dbReference>
<comment type="similarity">
    <text evidence="1 2">Belongs to the PTPA-type PPIase family.</text>
</comment>
<dbReference type="Pfam" id="PF03095">
    <property type="entry name" value="PTPA"/>
    <property type="match status" value="1"/>
</dbReference>
<keyword evidence="2" id="KW-0963">Cytoplasm</keyword>
<name>A0A8J4VJS7_9ROSI</name>
<dbReference type="PANTHER" id="PTHR10012">
    <property type="entry name" value="SERINE/THREONINE-PROTEIN PHOSPHATASE 2A REGULATORY SUBUNIT B"/>
    <property type="match status" value="1"/>
</dbReference>
<dbReference type="PANTHER" id="PTHR10012:SF0">
    <property type="entry name" value="SERINE_THREONINE-PROTEIN PHOSPHATASE 2A ACTIVATOR"/>
    <property type="match status" value="1"/>
</dbReference>
<evidence type="ECO:0000313" key="3">
    <source>
        <dbReference type="EMBL" id="KAF3959487.1"/>
    </source>
</evidence>
<dbReference type="GO" id="GO:0003755">
    <property type="term" value="F:peptidyl-prolyl cis-trans isomerase activity"/>
    <property type="evidence" value="ECO:0007669"/>
    <property type="project" value="UniProtKB-KW"/>
</dbReference>
<comment type="catalytic activity">
    <reaction evidence="2">
        <text>[protein]-peptidylproline (omega=180) = [protein]-peptidylproline (omega=0)</text>
        <dbReference type="Rhea" id="RHEA:16237"/>
        <dbReference type="Rhea" id="RHEA-COMP:10747"/>
        <dbReference type="Rhea" id="RHEA-COMP:10748"/>
        <dbReference type="ChEBI" id="CHEBI:83833"/>
        <dbReference type="ChEBI" id="CHEBI:83834"/>
        <dbReference type="EC" id="5.2.1.8"/>
    </reaction>
</comment>
<organism evidence="3 4">
    <name type="scientific">Castanea mollissima</name>
    <name type="common">Chinese chestnut</name>
    <dbReference type="NCBI Taxonomy" id="60419"/>
    <lineage>
        <taxon>Eukaryota</taxon>
        <taxon>Viridiplantae</taxon>
        <taxon>Streptophyta</taxon>
        <taxon>Embryophyta</taxon>
        <taxon>Tracheophyta</taxon>
        <taxon>Spermatophyta</taxon>
        <taxon>Magnoliopsida</taxon>
        <taxon>eudicotyledons</taxon>
        <taxon>Gunneridae</taxon>
        <taxon>Pentapetalae</taxon>
        <taxon>rosids</taxon>
        <taxon>fabids</taxon>
        <taxon>Fagales</taxon>
        <taxon>Fagaceae</taxon>
        <taxon>Castanea</taxon>
    </lineage>
</organism>
<dbReference type="GO" id="GO:0008160">
    <property type="term" value="F:protein tyrosine phosphatase activator activity"/>
    <property type="evidence" value="ECO:0007669"/>
    <property type="project" value="TreeGrafter"/>
</dbReference>
<dbReference type="InterPro" id="IPR037218">
    <property type="entry name" value="PTPA_sf"/>
</dbReference>
<keyword evidence="2" id="KW-0697">Rotamase</keyword>
<reference evidence="3" key="1">
    <citation type="submission" date="2020-03" db="EMBL/GenBank/DDBJ databases">
        <title>Castanea mollissima Vanexum genome sequencing.</title>
        <authorList>
            <person name="Staton M."/>
        </authorList>
    </citation>
    <scope>NUCLEOTIDE SEQUENCE</scope>
    <source>
        <tissue evidence="3">Leaf</tissue>
    </source>
</reference>
<evidence type="ECO:0000256" key="2">
    <source>
        <dbReference type="RuleBase" id="RU361210"/>
    </source>
</evidence>
<dbReference type="SUPFAM" id="SSF140984">
    <property type="entry name" value="PTPA-like"/>
    <property type="match status" value="1"/>
</dbReference>
<evidence type="ECO:0000256" key="1">
    <source>
        <dbReference type="ARBA" id="ARBA00011019"/>
    </source>
</evidence>
<dbReference type="GO" id="GO:0007052">
    <property type="term" value="P:mitotic spindle organization"/>
    <property type="evidence" value="ECO:0007669"/>
    <property type="project" value="TreeGrafter"/>
</dbReference>
<keyword evidence="4" id="KW-1185">Reference proteome</keyword>
<evidence type="ECO:0000313" key="4">
    <source>
        <dbReference type="Proteomes" id="UP000737018"/>
    </source>
</evidence>
<dbReference type="AlphaFoldDB" id="A0A8J4VJS7"/>
<dbReference type="OrthoDB" id="16120at2759"/>
<dbReference type="EC" id="5.2.1.8" evidence="2"/>
<dbReference type="GO" id="GO:0005737">
    <property type="term" value="C:cytoplasm"/>
    <property type="evidence" value="ECO:0007669"/>
    <property type="project" value="UniProtKB-SubCell"/>
</dbReference>
<accession>A0A8J4VJS7</accession>
<sequence length="144" mass="16761">MLQYLPTNLQSTMIEIIPYFTDSFRDSSQIDYDTDHETNFATWLYCLAQLGVIKEEDYHAMVARVFVKYLELMRKLQLVYCLEPAVTSSASSLNPLHLSLFILKELSSFGVYFTTGVQRSYLFHMLLWPFQLLISEFGSSVIYL</sequence>